<dbReference type="GO" id="GO:0051539">
    <property type="term" value="F:4 iron, 4 sulfur cluster binding"/>
    <property type="evidence" value="ECO:0007669"/>
    <property type="project" value="UniProtKB-KW"/>
</dbReference>
<evidence type="ECO:0000313" key="9">
    <source>
        <dbReference type="Proteomes" id="UP000183461"/>
    </source>
</evidence>
<dbReference type="NCBIfam" id="TIGR02179">
    <property type="entry name" value="PorD_KorD"/>
    <property type="match status" value="1"/>
</dbReference>
<dbReference type="RefSeq" id="WP_028515944.1">
    <property type="nucleotide sequence ID" value="NZ_CAMFXY010000099.1"/>
</dbReference>
<evidence type="ECO:0000256" key="1">
    <source>
        <dbReference type="ARBA" id="ARBA00001966"/>
    </source>
</evidence>
<evidence type="ECO:0000256" key="4">
    <source>
        <dbReference type="ARBA" id="ARBA00022737"/>
    </source>
</evidence>
<dbReference type="EMBL" id="FPIP01000004">
    <property type="protein sequence ID" value="SFW32989.1"/>
    <property type="molecule type" value="Genomic_DNA"/>
</dbReference>
<dbReference type="Proteomes" id="UP000183461">
    <property type="component" value="Unassembled WGS sequence"/>
</dbReference>
<dbReference type="SUPFAM" id="SSF54862">
    <property type="entry name" value="4Fe-4S ferredoxins"/>
    <property type="match status" value="1"/>
</dbReference>
<evidence type="ECO:0000313" key="8">
    <source>
        <dbReference type="EMBL" id="SFW32989.1"/>
    </source>
</evidence>
<evidence type="ECO:0000256" key="3">
    <source>
        <dbReference type="ARBA" id="ARBA00022723"/>
    </source>
</evidence>
<dbReference type="PANTHER" id="PTHR43724:SF1">
    <property type="entry name" value="PYRUVATE SYNTHASE SUBUNIT PORD"/>
    <property type="match status" value="1"/>
</dbReference>
<sequence length="97" mass="10906">MRPHIREKKSFTFDEVPENTSFEAGYLTTVNSGWRSIRPVINSAKCVGCEQCYLYCPDGVISIQDGKAVIDYDFCKGCGICAKICKIKAIEMEAERK</sequence>
<keyword evidence="4" id="KW-0677">Repeat</keyword>
<keyword evidence="6" id="KW-0411">Iron-sulfur</keyword>
<comment type="cofactor">
    <cofactor evidence="1">
        <name>[4Fe-4S] cluster</name>
        <dbReference type="ChEBI" id="CHEBI:49883"/>
    </cofactor>
</comment>
<dbReference type="GO" id="GO:0016625">
    <property type="term" value="F:oxidoreductase activity, acting on the aldehyde or oxo group of donors, iron-sulfur protein as acceptor"/>
    <property type="evidence" value="ECO:0007669"/>
    <property type="project" value="InterPro"/>
</dbReference>
<gene>
    <name evidence="8" type="ORF">SAMN02910280_1827</name>
</gene>
<dbReference type="Pfam" id="PF14697">
    <property type="entry name" value="Fer4_21"/>
    <property type="match status" value="1"/>
</dbReference>
<evidence type="ECO:0000259" key="7">
    <source>
        <dbReference type="PROSITE" id="PS51379"/>
    </source>
</evidence>
<keyword evidence="5" id="KW-0408">Iron</keyword>
<dbReference type="PROSITE" id="PS51379">
    <property type="entry name" value="4FE4S_FER_2"/>
    <property type="match status" value="2"/>
</dbReference>
<dbReference type="AlphaFoldDB" id="A0A1K1NCK7"/>
<feature type="domain" description="4Fe-4S ferredoxin-type" evidence="7">
    <location>
        <begin position="37"/>
        <end position="65"/>
    </location>
</feature>
<evidence type="ECO:0000256" key="2">
    <source>
        <dbReference type="ARBA" id="ARBA00022485"/>
    </source>
</evidence>
<evidence type="ECO:0000256" key="5">
    <source>
        <dbReference type="ARBA" id="ARBA00023004"/>
    </source>
</evidence>
<keyword evidence="3" id="KW-0479">Metal-binding</keyword>
<dbReference type="PROSITE" id="PS00198">
    <property type="entry name" value="4FE4S_FER_1"/>
    <property type="match status" value="1"/>
</dbReference>
<evidence type="ECO:0000256" key="6">
    <source>
        <dbReference type="ARBA" id="ARBA00023014"/>
    </source>
</evidence>
<keyword evidence="2" id="KW-0004">4Fe-4S</keyword>
<accession>A0A1K1NCK7</accession>
<dbReference type="Gene3D" id="3.30.70.20">
    <property type="match status" value="1"/>
</dbReference>
<reference evidence="8 9" key="1">
    <citation type="submission" date="2016-11" db="EMBL/GenBank/DDBJ databases">
        <authorList>
            <person name="Jaros S."/>
            <person name="Januszkiewicz K."/>
            <person name="Wedrychowicz H."/>
        </authorList>
    </citation>
    <scope>NUCLEOTIDE SEQUENCE [LARGE SCALE GENOMIC DNA]</scope>
    <source>
        <strain evidence="8 9">YL228</strain>
    </source>
</reference>
<dbReference type="InterPro" id="IPR017896">
    <property type="entry name" value="4Fe4S_Fe-S-bd"/>
</dbReference>
<name>A0A1K1NCK7_RUMFL</name>
<feature type="domain" description="4Fe-4S ferredoxin-type" evidence="7">
    <location>
        <begin position="66"/>
        <end position="95"/>
    </location>
</feature>
<dbReference type="InterPro" id="IPR011898">
    <property type="entry name" value="PorD_KorD"/>
</dbReference>
<protein>
    <submittedName>
        <fullName evidence="8">Pyruvate ferredoxin oxidoreductase delta subunit</fullName>
    </submittedName>
</protein>
<organism evidence="8 9">
    <name type="scientific">Ruminococcus flavefaciens</name>
    <dbReference type="NCBI Taxonomy" id="1265"/>
    <lineage>
        <taxon>Bacteria</taxon>
        <taxon>Bacillati</taxon>
        <taxon>Bacillota</taxon>
        <taxon>Clostridia</taxon>
        <taxon>Eubacteriales</taxon>
        <taxon>Oscillospiraceae</taxon>
        <taxon>Ruminococcus</taxon>
    </lineage>
</organism>
<dbReference type="GO" id="GO:0046872">
    <property type="term" value="F:metal ion binding"/>
    <property type="evidence" value="ECO:0007669"/>
    <property type="project" value="UniProtKB-KW"/>
</dbReference>
<dbReference type="PANTHER" id="PTHR43724">
    <property type="entry name" value="PYRUVATE SYNTHASE SUBUNIT PORD"/>
    <property type="match status" value="1"/>
</dbReference>
<proteinExistence type="predicted"/>
<dbReference type="InterPro" id="IPR017900">
    <property type="entry name" value="4Fe4S_Fe_S_CS"/>
</dbReference>
<keyword evidence="8" id="KW-0670">Pyruvate</keyword>